<keyword evidence="3" id="KW-0175">Coiled coil</keyword>
<sequence length="738" mass="82465">MNFLSRKEAPGAPKQKFSLGGVGKALKDAVNLTDRDRLAEAERKVQQARHNEVVALKRAEETEVAHDKARKQDGLIGVVTGANRDKRLAHGVATRKAGDASSLARQAEQEYQSLCAEIGVAVKQELVSPPDVNDLRSPLLASKQRGAGGNIMAGLKKKVLGASYPRTLFLTIIGASGLPKMDTIGWCDPYVIMTNISTRQKEKTEIIYDNPEPTWEENMAVTIASARDTIVLEVFDYDRVGQDDYIGASILPLDARFISNREVALEITDKKKKNRGTLRVSAMWADEATPTREHGRFFYKVVFAHGVHIRSKPDAHSRNTGQTLQPGEIFEAAERLKPLDENTTYVRLNMLRDKWMRKGWVFENLLMRDDRTGEIEEVRVLERVNPPKSDVGPFFYQVLEDVQLPVYPELNCTTKTAPYRAGQVLECMAKTMPLGSEYQFARVDVVQHGTATNAEGGGWIIEDAQGGLVPLSNFETTIKVQHCQPPKGQRRAGAELQRTQVYQVVAEPGVYTRLASGRGDTVELDAGKGPMLATGDFFECDRSVTMFYPNLAGEPEVTWLHRLEQGADDWVRLEKNGITICEPVDDEIHGGQWIYKIVFEGGVTVRRYAKEHGERTDRVLQCGEEVPIKMRIQHAKDKKKKSKTWYLEIDDAEGGWIFDHNNHHEIAVEVEGEHDPNHLPEVRNYTGDPEDEPLPEEYAAPGAGNGAQQGGQRSVGFDDNYYSDEDEDGYGGYDDQGR</sequence>
<dbReference type="EMBL" id="HBIU01006455">
    <property type="protein sequence ID" value="CAE0623807.1"/>
    <property type="molecule type" value="Transcribed_RNA"/>
</dbReference>
<dbReference type="SMART" id="SM00239">
    <property type="entry name" value="C2"/>
    <property type="match status" value="1"/>
</dbReference>
<evidence type="ECO:0000256" key="1">
    <source>
        <dbReference type="ARBA" id="ARBA00022723"/>
    </source>
</evidence>
<dbReference type="PANTHER" id="PTHR45911">
    <property type="entry name" value="C2 DOMAIN-CONTAINING PROTEIN"/>
    <property type="match status" value="1"/>
</dbReference>
<dbReference type="SUPFAM" id="SSF49562">
    <property type="entry name" value="C2 domain (Calcium/lipid-binding domain, CaLB)"/>
    <property type="match status" value="1"/>
</dbReference>
<dbReference type="CDD" id="cd00030">
    <property type="entry name" value="C2"/>
    <property type="match status" value="1"/>
</dbReference>
<evidence type="ECO:0000256" key="2">
    <source>
        <dbReference type="ARBA" id="ARBA00022837"/>
    </source>
</evidence>
<gene>
    <name evidence="6" type="ORF">HAKA00212_LOCUS2473</name>
</gene>
<keyword evidence="2" id="KW-0106">Calcium</keyword>
<protein>
    <recommendedName>
        <fullName evidence="5">C2 domain-containing protein</fullName>
    </recommendedName>
</protein>
<evidence type="ECO:0000256" key="3">
    <source>
        <dbReference type="SAM" id="Coils"/>
    </source>
</evidence>
<evidence type="ECO:0000259" key="5">
    <source>
        <dbReference type="PROSITE" id="PS50004"/>
    </source>
</evidence>
<dbReference type="InterPro" id="IPR000008">
    <property type="entry name" value="C2_dom"/>
</dbReference>
<feature type="domain" description="C2" evidence="5">
    <location>
        <begin position="147"/>
        <end position="267"/>
    </location>
</feature>
<feature type="region of interest" description="Disordered" evidence="4">
    <location>
        <begin position="671"/>
        <end position="738"/>
    </location>
</feature>
<dbReference type="InterPro" id="IPR035892">
    <property type="entry name" value="C2_domain_sf"/>
</dbReference>
<dbReference type="AlphaFoldDB" id="A0A6V1NIE9"/>
<dbReference type="Gene3D" id="2.60.40.150">
    <property type="entry name" value="C2 domain"/>
    <property type="match status" value="1"/>
</dbReference>
<dbReference type="GO" id="GO:0016020">
    <property type="term" value="C:membrane"/>
    <property type="evidence" value="ECO:0007669"/>
    <property type="project" value="TreeGrafter"/>
</dbReference>
<organism evidence="6">
    <name type="scientific">Heterosigma akashiwo</name>
    <name type="common">Chromophytic alga</name>
    <name type="synonym">Heterosigma carterae</name>
    <dbReference type="NCBI Taxonomy" id="2829"/>
    <lineage>
        <taxon>Eukaryota</taxon>
        <taxon>Sar</taxon>
        <taxon>Stramenopiles</taxon>
        <taxon>Ochrophyta</taxon>
        <taxon>Raphidophyceae</taxon>
        <taxon>Chattonellales</taxon>
        <taxon>Chattonellaceae</taxon>
        <taxon>Heterosigma</taxon>
    </lineage>
</organism>
<evidence type="ECO:0000313" key="6">
    <source>
        <dbReference type="EMBL" id="CAE0623807.1"/>
    </source>
</evidence>
<dbReference type="PROSITE" id="PS50004">
    <property type="entry name" value="C2"/>
    <property type="match status" value="1"/>
</dbReference>
<dbReference type="Pfam" id="PF00168">
    <property type="entry name" value="C2"/>
    <property type="match status" value="1"/>
</dbReference>
<name>A0A6V1NIE9_HETAK</name>
<feature type="compositionally biased region" description="Basic and acidic residues" evidence="4">
    <location>
        <begin position="671"/>
        <end position="681"/>
    </location>
</feature>
<evidence type="ECO:0000256" key="4">
    <source>
        <dbReference type="SAM" id="MobiDB-lite"/>
    </source>
</evidence>
<feature type="coiled-coil region" evidence="3">
    <location>
        <begin position="31"/>
        <end position="58"/>
    </location>
</feature>
<proteinExistence type="predicted"/>
<reference evidence="6" key="1">
    <citation type="submission" date="2021-01" db="EMBL/GenBank/DDBJ databases">
        <authorList>
            <person name="Corre E."/>
            <person name="Pelletier E."/>
            <person name="Niang G."/>
            <person name="Scheremetjew M."/>
            <person name="Finn R."/>
            <person name="Kale V."/>
            <person name="Holt S."/>
            <person name="Cochrane G."/>
            <person name="Meng A."/>
            <person name="Brown T."/>
            <person name="Cohen L."/>
        </authorList>
    </citation>
    <scope>NUCLEOTIDE SEQUENCE</scope>
    <source>
        <strain evidence="6">CCMP3107</strain>
    </source>
</reference>
<accession>A0A6V1NIE9</accession>
<dbReference type="PANTHER" id="PTHR45911:SF4">
    <property type="entry name" value="MULTIPLE C2 AND TRANSMEMBRANE DOMAIN-CONTAINING PROTEIN"/>
    <property type="match status" value="1"/>
</dbReference>
<dbReference type="GO" id="GO:0005509">
    <property type="term" value="F:calcium ion binding"/>
    <property type="evidence" value="ECO:0007669"/>
    <property type="project" value="TreeGrafter"/>
</dbReference>
<keyword evidence="1" id="KW-0479">Metal-binding</keyword>